<accession>A0AA41HAF6</accession>
<dbReference type="RefSeq" id="WP_217941335.1">
    <property type="nucleotide sequence ID" value="NZ_JAHTGR010000003.1"/>
</dbReference>
<dbReference type="InterPro" id="IPR002938">
    <property type="entry name" value="FAD-bd"/>
</dbReference>
<dbReference type="EMBL" id="JALJZU010000004">
    <property type="protein sequence ID" value="MCP2008720.1"/>
    <property type="molecule type" value="Genomic_DNA"/>
</dbReference>
<dbReference type="Proteomes" id="UP001162889">
    <property type="component" value="Unassembled WGS sequence"/>
</dbReference>
<dbReference type="EMBL" id="JAHTGR010000003">
    <property type="protein sequence ID" value="MBV6320571.1"/>
    <property type="molecule type" value="Genomic_DNA"/>
</dbReference>
<evidence type="ECO:0000313" key="3">
    <source>
        <dbReference type="EMBL" id="MCP2008720.1"/>
    </source>
</evidence>
<evidence type="ECO:0000313" key="4">
    <source>
        <dbReference type="Proteomes" id="UP001155901"/>
    </source>
</evidence>
<dbReference type="Proteomes" id="UP001155901">
    <property type="component" value="Unassembled WGS sequence"/>
</dbReference>
<name>A0AA41HAF6_9BURK</name>
<gene>
    <name evidence="2" type="ORF">KVP70_06455</name>
    <name evidence="3" type="ORF">L1274_002428</name>
</gene>
<feature type="domain" description="FAD-binding" evidence="1">
    <location>
        <begin position="9"/>
        <end position="177"/>
    </location>
</feature>
<dbReference type="PANTHER" id="PTHR43747:SF1">
    <property type="entry name" value="SLR1998 PROTEIN"/>
    <property type="match status" value="1"/>
</dbReference>
<reference evidence="3" key="2">
    <citation type="submission" date="2022-03" db="EMBL/GenBank/DDBJ databases">
        <title>Genome Encyclopedia of Bacteria and Archaea VI: Functional Genomics of Type Strains.</title>
        <authorList>
            <person name="Whitman W."/>
        </authorList>
    </citation>
    <scope>NUCLEOTIDE SEQUENCE</scope>
    <source>
        <strain evidence="3">HSC-15S17</strain>
    </source>
</reference>
<sequence>MTASPTPRYRVAVVGGGPAGSVCALTLARQGMQAVLLIEAGDYTQFRIGESLPPSANPLLHELGLAPAFLEQGHAPCHGSCSYWGSAQRGYNDALMDPLGHGWHLDRARFNRLLAAQAQQAGAELRMLTTLASSAPAGSGGFYLQLETDHQQSTVHADFVVDASGARAVFARQRGSRKLDTLPLVCLAMRFAPPADFPQSGLTHLEAVEHGWWYAAHLPDASLLLTFYSDAATVKALRLQHPERWLSALAAAPNTARLAGDSAPLAMEVLSFPAPSYRLDRLHGADWIAIGDAACAYDPITSQGIVKAISNGITAAQTIHERASAACANGIAEDYRRYLVMRNTYYNWEQRWPNAPFWRRLQQNSLDQPMMQLSSL</sequence>
<keyword evidence="5" id="KW-1185">Reference proteome</keyword>
<dbReference type="InterPro" id="IPR050816">
    <property type="entry name" value="Flavin-dep_Halogenase_NPB"/>
</dbReference>
<reference evidence="2" key="1">
    <citation type="submission" date="2021-07" db="EMBL/GenBank/DDBJ databases">
        <title>Characterization of violacein-producing bacteria and related species.</title>
        <authorList>
            <person name="Wilson H.S."/>
            <person name="De Leon M.E."/>
        </authorList>
    </citation>
    <scope>NUCLEOTIDE SEQUENCE</scope>
    <source>
        <strain evidence="2">HSC-15S17</strain>
    </source>
</reference>
<dbReference type="PANTHER" id="PTHR43747">
    <property type="entry name" value="FAD-BINDING PROTEIN"/>
    <property type="match status" value="1"/>
</dbReference>
<evidence type="ECO:0000313" key="5">
    <source>
        <dbReference type="Proteomes" id="UP001162889"/>
    </source>
</evidence>
<dbReference type="AlphaFoldDB" id="A0AA41HAF6"/>
<comment type="caution">
    <text evidence="2">The sequence shown here is derived from an EMBL/GenBank/DDBJ whole genome shotgun (WGS) entry which is preliminary data.</text>
</comment>
<protein>
    <submittedName>
        <fullName evidence="3">Flavin-dependent dehydrogenase</fullName>
    </submittedName>
    <submittedName>
        <fullName evidence="2">NAD(P)/FAD-dependent oxidoreductase</fullName>
    </submittedName>
</protein>
<dbReference type="GO" id="GO:0071949">
    <property type="term" value="F:FAD binding"/>
    <property type="evidence" value="ECO:0007669"/>
    <property type="project" value="InterPro"/>
</dbReference>
<evidence type="ECO:0000313" key="2">
    <source>
        <dbReference type="EMBL" id="MBV6320571.1"/>
    </source>
</evidence>
<evidence type="ECO:0000259" key="1">
    <source>
        <dbReference type="Pfam" id="PF01494"/>
    </source>
</evidence>
<dbReference type="Pfam" id="PF01494">
    <property type="entry name" value="FAD_binding_3"/>
    <property type="match status" value="1"/>
</dbReference>
<proteinExistence type="predicted"/>
<organism evidence="2 4">
    <name type="scientific">Duganella violaceipulchra</name>
    <dbReference type="NCBI Taxonomy" id="2849652"/>
    <lineage>
        <taxon>Bacteria</taxon>
        <taxon>Pseudomonadati</taxon>
        <taxon>Pseudomonadota</taxon>
        <taxon>Betaproteobacteria</taxon>
        <taxon>Burkholderiales</taxon>
        <taxon>Oxalobacteraceae</taxon>
        <taxon>Telluria group</taxon>
        <taxon>Duganella</taxon>
    </lineage>
</organism>